<organism evidence="4 5">
    <name type="scientific">Salinivibrio kushneri</name>
    <dbReference type="NCBI Taxonomy" id="1908198"/>
    <lineage>
        <taxon>Bacteria</taxon>
        <taxon>Pseudomonadati</taxon>
        <taxon>Pseudomonadota</taxon>
        <taxon>Gammaproteobacteria</taxon>
        <taxon>Vibrionales</taxon>
        <taxon>Vibrionaceae</taxon>
        <taxon>Salinivibrio</taxon>
    </lineage>
</organism>
<dbReference type="InterPro" id="IPR005627">
    <property type="entry name" value="CutC-like"/>
</dbReference>
<dbReference type="PANTHER" id="PTHR12598">
    <property type="entry name" value="COPPER HOMEOSTASIS PROTEIN CUTC"/>
    <property type="match status" value="1"/>
</dbReference>
<dbReference type="InterPro" id="IPR036822">
    <property type="entry name" value="CutC-like_dom_sf"/>
</dbReference>
<dbReference type="GO" id="GO:0005737">
    <property type="term" value="C:cytoplasm"/>
    <property type="evidence" value="ECO:0007669"/>
    <property type="project" value="UniProtKB-SubCell"/>
</dbReference>
<dbReference type="FunFam" id="3.20.20.380:FF:000001">
    <property type="entry name" value="Copper homeostasis protein CutC"/>
    <property type="match status" value="1"/>
</dbReference>
<dbReference type="HAMAP" id="MF_00795">
    <property type="entry name" value="CutC"/>
    <property type="match status" value="1"/>
</dbReference>
<sequence length="246" mass="26414">MSVFVEVCIDSIRSLSLAEHAGADRIELCSALRLGGLTPSDGYMQQAAQKARIPIYAIIRPREGDFVYSSDEIEVMLQDIANARQAGCAGVVIGALSPNGQLDVPAIDAMLAQAHGMGVTFHRAFDHCQDPHAALEAILARPAIERILTSGQATNALQGKEALKQWVDATRHSSLTIMPGAGVSPDNAQELLAYTGAREIHLSARTEQVSPMQSNLHASMGDGDDARYPITDSERVRLVKAIANRF</sequence>
<dbReference type="PANTHER" id="PTHR12598:SF0">
    <property type="entry name" value="COPPER HOMEOSTASIS PROTEIN CUTC HOMOLOG"/>
    <property type="match status" value="1"/>
</dbReference>
<evidence type="ECO:0000256" key="2">
    <source>
        <dbReference type="HAMAP-Rule" id="MF_00795"/>
    </source>
</evidence>
<comment type="subcellular location">
    <subcellularLocation>
        <location evidence="2">Cytoplasm</location>
    </subcellularLocation>
</comment>
<dbReference type="Proteomes" id="UP001164748">
    <property type="component" value="Chromosome"/>
</dbReference>
<reference evidence="4" key="1">
    <citation type="submission" date="2022-09" db="EMBL/GenBank/DDBJ databases">
        <authorList>
            <person name="Li Z.-J."/>
        </authorList>
    </citation>
    <scope>NUCLEOTIDE SEQUENCE</scope>
    <source>
        <strain evidence="4">TGB11</strain>
    </source>
</reference>
<dbReference type="RefSeq" id="WP_269578673.1">
    <property type="nucleotide sequence ID" value="NZ_CP114588.1"/>
</dbReference>
<dbReference type="EMBL" id="CP114588">
    <property type="protein sequence ID" value="WBA08157.1"/>
    <property type="molecule type" value="Genomic_DNA"/>
</dbReference>
<evidence type="ECO:0000256" key="1">
    <source>
        <dbReference type="ARBA" id="ARBA00007768"/>
    </source>
</evidence>
<accession>A0AA47KK92</accession>
<keyword evidence="2" id="KW-0963">Cytoplasm</keyword>
<proteinExistence type="inferred from homology"/>
<evidence type="ECO:0000313" key="5">
    <source>
        <dbReference type="Proteomes" id="UP001164748"/>
    </source>
</evidence>
<evidence type="ECO:0000313" key="4">
    <source>
        <dbReference type="EMBL" id="WBA08157.1"/>
    </source>
</evidence>
<dbReference type="Pfam" id="PF03932">
    <property type="entry name" value="CutC"/>
    <property type="match status" value="1"/>
</dbReference>
<feature type="region of interest" description="Disordered" evidence="3">
    <location>
        <begin position="207"/>
        <end position="227"/>
    </location>
</feature>
<comment type="caution">
    <text evidence="2">Once thought to be involved in copper homeostasis, experiments in E.coli have shown this is not the case.</text>
</comment>
<feature type="compositionally biased region" description="Polar residues" evidence="3">
    <location>
        <begin position="207"/>
        <end position="217"/>
    </location>
</feature>
<comment type="similarity">
    <text evidence="1 2">Belongs to the CutC family.</text>
</comment>
<evidence type="ECO:0000256" key="3">
    <source>
        <dbReference type="SAM" id="MobiDB-lite"/>
    </source>
</evidence>
<dbReference type="GO" id="GO:0005507">
    <property type="term" value="F:copper ion binding"/>
    <property type="evidence" value="ECO:0007669"/>
    <property type="project" value="TreeGrafter"/>
</dbReference>
<protein>
    <recommendedName>
        <fullName evidence="2">PF03932 family protein CutC</fullName>
    </recommendedName>
</protein>
<dbReference type="SUPFAM" id="SSF110395">
    <property type="entry name" value="CutC-like"/>
    <property type="match status" value="1"/>
</dbReference>
<name>A0AA47KK92_9GAMM</name>
<gene>
    <name evidence="2" type="primary">cutC</name>
    <name evidence="4" type="ORF">N8M53_10020</name>
</gene>
<dbReference type="AlphaFoldDB" id="A0AA47KK92"/>
<dbReference type="Gene3D" id="3.20.20.380">
    <property type="entry name" value="Copper homeostasis (CutC) domain"/>
    <property type="match status" value="1"/>
</dbReference>